<dbReference type="GO" id="GO:0035999">
    <property type="term" value="P:tetrahydrofolate interconversion"/>
    <property type="evidence" value="ECO:0007669"/>
    <property type="project" value="TreeGrafter"/>
</dbReference>
<dbReference type="Pfam" id="PF01812">
    <property type="entry name" value="5-FTHF_cyc-lig"/>
    <property type="match status" value="1"/>
</dbReference>
<keyword evidence="7" id="KW-1185">Reference proteome</keyword>
<evidence type="ECO:0000256" key="3">
    <source>
        <dbReference type="ARBA" id="ARBA00022840"/>
    </source>
</evidence>
<dbReference type="PIRSF" id="PIRSF006806">
    <property type="entry name" value="FTHF_cligase"/>
    <property type="match status" value="1"/>
</dbReference>
<dbReference type="GO" id="GO:0046872">
    <property type="term" value="F:metal ion binding"/>
    <property type="evidence" value="ECO:0007669"/>
    <property type="project" value="UniProtKB-KW"/>
</dbReference>
<comment type="catalytic activity">
    <reaction evidence="5">
        <text>(6S)-5-formyl-5,6,7,8-tetrahydrofolate + ATP = (6R)-5,10-methenyltetrahydrofolate + ADP + phosphate</text>
        <dbReference type="Rhea" id="RHEA:10488"/>
        <dbReference type="ChEBI" id="CHEBI:30616"/>
        <dbReference type="ChEBI" id="CHEBI:43474"/>
        <dbReference type="ChEBI" id="CHEBI:57455"/>
        <dbReference type="ChEBI" id="CHEBI:57457"/>
        <dbReference type="ChEBI" id="CHEBI:456216"/>
        <dbReference type="EC" id="6.3.3.2"/>
    </reaction>
</comment>
<evidence type="ECO:0000256" key="2">
    <source>
        <dbReference type="ARBA" id="ARBA00022741"/>
    </source>
</evidence>
<reference evidence="6 7" key="1">
    <citation type="submission" date="2016-11" db="EMBL/GenBank/DDBJ databases">
        <authorList>
            <person name="Varghese N."/>
            <person name="Submissions S."/>
        </authorList>
    </citation>
    <scope>NUCLEOTIDE SEQUENCE [LARGE SCALE GENOMIC DNA]</scope>
    <source>
        <strain evidence="6 7">DSM 19027</strain>
    </source>
</reference>
<dbReference type="SUPFAM" id="SSF100950">
    <property type="entry name" value="NagB/RpiA/CoA transferase-like"/>
    <property type="match status" value="1"/>
</dbReference>
<evidence type="ECO:0000256" key="5">
    <source>
        <dbReference type="RuleBase" id="RU361279"/>
    </source>
</evidence>
<dbReference type="AlphaFoldDB" id="A0A1M6GNK1"/>
<sequence length="194" mass="22024">MNEERIKNEKKTIRAAMLRIRSELDPDTVREYSSAIQRRILESQIFKISSVIMAYMPIKNEIRTELLIRAGLDSGKTVLLPRVKDSETMEAVPIKDLDADLQSGAMGIMEPRPSIPAADPETIDLVILPGIAFDRRGFRLGFGAGYYDRFIPRLRKDCVLLAPAYSFQVLDHIPTSSFDQPIHWIVTEKEALHI</sequence>
<keyword evidence="3 4" id="KW-0067">ATP-binding</keyword>
<feature type="binding site" evidence="4">
    <location>
        <begin position="139"/>
        <end position="147"/>
    </location>
    <ligand>
        <name>ATP</name>
        <dbReference type="ChEBI" id="CHEBI:30616"/>
    </ligand>
</feature>
<dbReference type="InterPro" id="IPR037171">
    <property type="entry name" value="NagB/RpiA_transferase-like"/>
</dbReference>
<gene>
    <name evidence="6" type="ORF">SAMN05444373_102525</name>
</gene>
<evidence type="ECO:0000256" key="4">
    <source>
        <dbReference type="PIRSR" id="PIRSR006806-1"/>
    </source>
</evidence>
<feature type="binding site" evidence="4">
    <location>
        <position position="56"/>
    </location>
    <ligand>
        <name>substrate</name>
    </ligand>
</feature>
<keyword evidence="6" id="KW-0436">Ligase</keyword>
<proteinExistence type="inferred from homology"/>
<dbReference type="EMBL" id="FQZP01000025">
    <property type="protein sequence ID" value="SHJ11537.1"/>
    <property type="molecule type" value="Genomic_DNA"/>
</dbReference>
<evidence type="ECO:0000313" key="7">
    <source>
        <dbReference type="Proteomes" id="UP000324781"/>
    </source>
</evidence>
<accession>A0A1M6GNK1</accession>
<comment type="cofactor">
    <cofactor evidence="5">
        <name>Mg(2+)</name>
        <dbReference type="ChEBI" id="CHEBI:18420"/>
    </cofactor>
</comment>
<dbReference type="GO" id="GO:0030272">
    <property type="term" value="F:5-formyltetrahydrofolate cyclo-ligase activity"/>
    <property type="evidence" value="ECO:0007669"/>
    <property type="project" value="UniProtKB-EC"/>
</dbReference>
<dbReference type="EC" id="6.3.3.2" evidence="5"/>
<keyword evidence="5" id="KW-0479">Metal-binding</keyword>
<dbReference type="Proteomes" id="UP000324781">
    <property type="component" value="Unassembled WGS sequence"/>
</dbReference>
<organism evidence="6 7">
    <name type="scientific">Thermoclostridium caenicola</name>
    <dbReference type="NCBI Taxonomy" id="659425"/>
    <lineage>
        <taxon>Bacteria</taxon>
        <taxon>Bacillati</taxon>
        <taxon>Bacillota</taxon>
        <taxon>Clostridia</taxon>
        <taxon>Eubacteriales</taxon>
        <taxon>Oscillospiraceae</taxon>
        <taxon>Thermoclostridium</taxon>
    </lineage>
</organism>
<comment type="similarity">
    <text evidence="1 5">Belongs to the 5-formyltetrahydrofolate cyclo-ligase family.</text>
</comment>
<protein>
    <recommendedName>
        <fullName evidence="5">5-formyltetrahydrofolate cyclo-ligase</fullName>
        <ecNumber evidence="5">6.3.3.2</ecNumber>
    </recommendedName>
</protein>
<evidence type="ECO:0000313" key="6">
    <source>
        <dbReference type="EMBL" id="SHJ11537.1"/>
    </source>
</evidence>
<keyword evidence="2 4" id="KW-0547">Nucleotide-binding</keyword>
<dbReference type="InterPro" id="IPR024185">
    <property type="entry name" value="FTHF_cligase-like_sf"/>
</dbReference>
<evidence type="ECO:0000256" key="1">
    <source>
        <dbReference type="ARBA" id="ARBA00010638"/>
    </source>
</evidence>
<keyword evidence="5" id="KW-0460">Magnesium</keyword>
<dbReference type="GO" id="GO:0009396">
    <property type="term" value="P:folic acid-containing compound biosynthetic process"/>
    <property type="evidence" value="ECO:0007669"/>
    <property type="project" value="TreeGrafter"/>
</dbReference>
<dbReference type="NCBIfam" id="TIGR02727">
    <property type="entry name" value="MTHFS_bact"/>
    <property type="match status" value="1"/>
</dbReference>
<dbReference type="InterPro" id="IPR002698">
    <property type="entry name" value="FTHF_cligase"/>
</dbReference>
<dbReference type="PANTHER" id="PTHR23407:SF1">
    <property type="entry name" value="5-FORMYLTETRAHYDROFOLATE CYCLO-LIGASE"/>
    <property type="match status" value="1"/>
</dbReference>
<dbReference type="PANTHER" id="PTHR23407">
    <property type="entry name" value="ATPASE INHIBITOR/5-FORMYLTETRAHYDROFOLATE CYCLO-LIGASE"/>
    <property type="match status" value="1"/>
</dbReference>
<name>A0A1M6GNK1_9FIRM</name>
<dbReference type="GO" id="GO:0005524">
    <property type="term" value="F:ATP binding"/>
    <property type="evidence" value="ECO:0007669"/>
    <property type="project" value="UniProtKB-KW"/>
</dbReference>
<feature type="binding site" evidence="4">
    <location>
        <position position="61"/>
    </location>
    <ligand>
        <name>substrate</name>
    </ligand>
</feature>
<dbReference type="Gene3D" id="3.40.50.10420">
    <property type="entry name" value="NagB/RpiA/CoA transferase-like"/>
    <property type="match status" value="1"/>
</dbReference>
<feature type="binding site" evidence="4">
    <location>
        <begin position="10"/>
        <end position="14"/>
    </location>
    <ligand>
        <name>ATP</name>
        <dbReference type="ChEBI" id="CHEBI:30616"/>
    </ligand>
</feature>